<evidence type="ECO:0000313" key="2">
    <source>
        <dbReference type="Proteomes" id="UP001195483"/>
    </source>
</evidence>
<organism evidence="1 2">
    <name type="scientific">Potamilus streckersoni</name>
    <dbReference type="NCBI Taxonomy" id="2493646"/>
    <lineage>
        <taxon>Eukaryota</taxon>
        <taxon>Metazoa</taxon>
        <taxon>Spiralia</taxon>
        <taxon>Lophotrochozoa</taxon>
        <taxon>Mollusca</taxon>
        <taxon>Bivalvia</taxon>
        <taxon>Autobranchia</taxon>
        <taxon>Heteroconchia</taxon>
        <taxon>Palaeoheterodonta</taxon>
        <taxon>Unionida</taxon>
        <taxon>Unionoidea</taxon>
        <taxon>Unionidae</taxon>
        <taxon>Ambleminae</taxon>
        <taxon>Lampsilini</taxon>
        <taxon>Potamilus</taxon>
    </lineage>
</organism>
<reference evidence="1" key="3">
    <citation type="submission" date="2023-05" db="EMBL/GenBank/DDBJ databases">
        <authorList>
            <person name="Smith C.H."/>
        </authorList>
    </citation>
    <scope>NUCLEOTIDE SEQUENCE</scope>
    <source>
        <strain evidence="1">CHS0354</strain>
        <tissue evidence="1">Mantle</tissue>
    </source>
</reference>
<keyword evidence="2" id="KW-1185">Reference proteome</keyword>
<protein>
    <submittedName>
        <fullName evidence="1">Uncharacterized protein</fullName>
    </submittedName>
</protein>
<reference evidence="1" key="2">
    <citation type="journal article" date="2021" name="Genome Biol. Evol.">
        <title>Developing a high-quality reference genome for a parasitic bivalve with doubly uniparental inheritance (Bivalvia: Unionida).</title>
        <authorList>
            <person name="Smith C.H."/>
        </authorList>
    </citation>
    <scope>NUCLEOTIDE SEQUENCE</scope>
    <source>
        <strain evidence="1">CHS0354</strain>
        <tissue evidence="1">Mantle</tissue>
    </source>
</reference>
<dbReference type="AlphaFoldDB" id="A0AAE0SBK5"/>
<gene>
    <name evidence="1" type="ORF">CHS0354_025863</name>
</gene>
<reference evidence="1" key="1">
    <citation type="journal article" date="2021" name="Genome Biol. Evol.">
        <title>A High-Quality Reference Genome for a Parasitic Bivalve with Doubly Uniparental Inheritance (Bivalvia: Unionida).</title>
        <authorList>
            <person name="Smith C.H."/>
        </authorList>
    </citation>
    <scope>NUCLEOTIDE SEQUENCE</scope>
    <source>
        <strain evidence="1">CHS0354</strain>
    </source>
</reference>
<sequence length="108" mass="12203">MLRSTLTILTSMNTFSPLISMIYPTCFKGISQNRSGFMASILQCTKKWHFPAYSICPSFCLAQILINVTSPRFFYGYSKYPGHCQKMHIANNHCVSAIFILALECCCV</sequence>
<dbReference type="EMBL" id="JAEAOA010001547">
    <property type="protein sequence ID" value="KAK3588879.1"/>
    <property type="molecule type" value="Genomic_DNA"/>
</dbReference>
<name>A0AAE0SBK5_9BIVA</name>
<accession>A0AAE0SBK5</accession>
<evidence type="ECO:0000313" key="1">
    <source>
        <dbReference type="EMBL" id="KAK3588879.1"/>
    </source>
</evidence>
<dbReference type="Proteomes" id="UP001195483">
    <property type="component" value="Unassembled WGS sequence"/>
</dbReference>
<comment type="caution">
    <text evidence="1">The sequence shown here is derived from an EMBL/GenBank/DDBJ whole genome shotgun (WGS) entry which is preliminary data.</text>
</comment>
<proteinExistence type="predicted"/>